<proteinExistence type="predicted"/>
<protein>
    <submittedName>
        <fullName evidence="1">Metal-binding protein</fullName>
    </submittedName>
</protein>
<sequence length="240" mass="26692">MGKELIQCAKCRVKKKICQTEEGTGPSFCPTLNKHQAISQALEIYKDPQIREFARQASIQEGECYANRSFEEKTYTEPVKTRLQEVCEFAAKMNYKKLGIAFCNGLREEAMLLQNILEKQGFEVISVVCKVGGIPKEEIGIKEKEKIRPGQPENMCSPITQALVLNEEGTDFNILVGLCVGHDSLFLKYSQAPCTVLVVKDRVLGHNPVAALYTSGSYYKKLTQAKFGKGGAVKQNVSCQ</sequence>
<dbReference type="EMBL" id="QMQA01000013">
    <property type="protein sequence ID" value="RLE15207.1"/>
    <property type="molecule type" value="Genomic_DNA"/>
</dbReference>
<comment type="caution">
    <text evidence="1">The sequence shown here is derived from an EMBL/GenBank/DDBJ whole genome shotgun (WGS) entry which is preliminary data.</text>
</comment>
<dbReference type="Pfam" id="PF08901">
    <property type="entry name" value="DUF1847"/>
    <property type="match status" value="1"/>
</dbReference>
<name>A0A662DL04_UNCAE</name>
<evidence type="ECO:0000313" key="2">
    <source>
        <dbReference type="Proteomes" id="UP000280417"/>
    </source>
</evidence>
<organism evidence="1 2">
    <name type="scientific">Aerophobetes bacterium</name>
    <dbReference type="NCBI Taxonomy" id="2030807"/>
    <lineage>
        <taxon>Bacteria</taxon>
        <taxon>Candidatus Aerophobota</taxon>
    </lineage>
</organism>
<dbReference type="Proteomes" id="UP000280417">
    <property type="component" value="Unassembled WGS sequence"/>
</dbReference>
<gene>
    <name evidence="1" type="ORF">DRJ04_00890</name>
</gene>
<dbReference type="InterPro" id="IPR014997">
    <property type="entry name" value="DUF1847"/>
</dbReference>
<reference evidence="1 2" key="1">
    <citation type="submission" date="2018-06" db="EMBL/GenBank/DDBJ databases">
        <title>Extensive metabolic versatility and redundancy in microbially diverse, dynamic hydrothermal sediments.</title>
        <authorList>
            <person name="Dombrowski N."/>
            <person name="Teske A."/>
            <person name="Baker B.J."/>
        </authorList>
    </citation>
    <scope>NUCLEOTIDE SEQUENCE [LARGE SCALE GENOMIC DNA]</scope>
    <source>
        <strain evidence="1">B3_G15</strain>
    </source>
</reference>
<accession>A0A662DL04</accession>
<dbReference type="AlphaFoldDB" id="A0A662DL04"/>
<evidence type="ECO:0000313" key="1">
    <source>
        <dbReference type="EMBL" id="RLE15207.1"/>
    </source>
</evidence>